<dbReference type="PANTHER" id="PTHR32282:SF29">
    <property type="entry name" value="PENICILLIN-BINDING PROTEIN 1A"/>
    <property type="match status" value="1"/>
</dbReference>
<evidence type="ECO:0000256" key="7">
    <source>
        <dbReference type="ARBA" id="ARBA00022801"/>
    </source>
</evidence>
<feature type="region of interest" description="Disordered" evidence="14">
    <location>
        <begin position="1"/>
        <end position="29"/>
    </location>
</feature>
<dbReference type="AlphaFoldDB" id="A0A0J1IPG6"/>
<dbReference type="InterPro" id="IPR001460">
    <property type="entry name" value="PCN-bd_Tpept"/>
</dbReference>
<dbReference type="GO" id="GO:0008360">
    <property type="term" value="P:regulation of cell shape"/>
    <property type="evidence" value="ECO:0007669"/>
    <property type="project" value="UniProtKB-KW"/>
</dbReference>
<gene>
    <name evidence="17" type="ORF">ABW02_02775</name>
</gene>
<evidence type="ECO:0000256" key="15">
    <source>
        <dbReference type="SAM" id="Phobius"/>
    </source>
</evidence>
<accession>A0A0J1IPG6</accession>
<keyword evidence="7" id="KW-0378">Hydrolase</keyword>
<feature type="region of interest" description="Disordered" evidence="14">
    <location>
        <begin position="775"/>
        <end position="901"/>
    </location>
</feature>
<dbReference type="InterPro" id="IPR013783">
    <property type="entry name" value="Ig-like_fold"/>
</dbReference>
<dbReference type="InterPro" id="IPR023346">
    <property type="entry name" value="Lysozyme-like_dom_sf"/>
</dbReference>
<organism evidence="17 18">
    <name type="scientific">Niallia circulans</name>
    <name type="common">Bacillus circulans</name>
    <dbReference type="NCBI Taxonomy" id="1397"/>
    <lineage>
        <taxon>Bacteria</taxon>
        <taxon>Bacillati</taxon>
        <taxon>Bacillota</taxon>
        <taxon>Bacilli</taxon>
        <taxon>Bacillales</taxon>
        <taxon>Bacillaceae</taxon>
        <taxon>Niallia</taxon>
    </lineage>
</organism>
<dbReference type="InterPro" id="IPR036950">
    <property type="entry name" value="PBP_transglycosylase"/>
</dbReference>
<keyword evidence="6" id="KW-0808">Transferase</keyword>
<feature type="compositionally biased region" description="Low complexity" evidence="14">
    <location>
        <begin position="840"/>
        <end position="890"/>
    </location>
</feature>
<dbReference type="FunFam" id="1.10.3810.10:FF:000001">
    <property type="entry name" value="Penicillin-binding protein 1A"/>
    <property type="match status" value="1"/>
</dbReference>
<keyword evidence="15" id="KW-0472">Membrane</keyword>
<evidence type="ECO:0000256" key="5">
    <source>
        <dbReference type="ARBA" id="ARBA00022676"/>
    </source>
</evidence>
<dbReference type="Gene3D" id="3.40.710.10">
    <property type="entry name" value="DD-peptidase/beta-lactamase superfamily"/>
    <property type="match status" value="1"/>
</dbReference>
<name>A0A0J1IPG6_NIACI</name>
<feature type="compositionally biased region" description="Basic residues" evidence="14">
    <location>
        <begin position="20"/>
        <end position="29"/>
    </location>
</feature>
<dbReference type="GO" id="GO:0030288">
    <property type="term" value="C:outer membrane-bounded periplasmic space"/>
    <property type="evidence" value="ECO:0007669"/>
    <property type="project" value="TreeGrafter"/>
</dbReference>
<dbReference type="Pfam" id="PF00905">
    <property type="entry name" value="Transpeptidase"/>
    <property type="match status" value="1"/>
</dbReference>
<comment type="similarity">
    <text evidence="1">In the C-terminal section; belongs to the transpeptidase family.</text>
</comment>
<dbReference type="Pfam" id="PF00912">
    <property type="entry name" value="Transgly"/>
    <property type="match status" value="1"/>
</dbReference>
<comment type="caution">
    <text evidence="17">The sequence shown here is derived from an EMBL/GenBank/DDBJ whole genome shotgun (WGS) entry which is preliminary data.</text>
</comment>
<dbReference type="Gene3D" id="1.10.3810.10">
    <property type="entry name" value="Biosynthetic peptidoglycan transglycosylase-like"/>
    <property type="match status" value="1"/>
</dbReference>
<keyword evidence="10" id="KW-0511">Multifunctional enzyme</keyword>
<evidence type="ECO:0000256" key="10">
    <source>
        <dbReference type="ARBA" id="ARBA00023268"/>
    </source>
</evidence>
<dbReference type="PANTHER" id="PTHR32282">
    <property type="entry name" value="BINDING PROTEIN TRANSPEPTIDASE, PUTATIVE-RELATED"/>
    <property type="match status" value="1"/>
</dbReference>
<dbReference type="SUPFAM" id="SSF53955">
    <property type="entry name" value="Lysozyme-like"/>
    <property type="match status" value="1"/>
</dbReference>
<keyword evidence="4" id="KW-0645">Protease</keyword>
<dbReference type="GO" id="GO:0009002">
    <property type="term" value="F:serine-type D-Ala-D-Ala carboxypeptidase activity"/>
    <property type="evidence" value="ECO:0007669"/>
    <property type="project" value="UniProtKB-EC"/>
</dbReference>
<evidence type="ECO:0000313" key="17">
    <source>
        <dbReference type="EMBL" id="KLV27841.1"/>
    </source>
</evidence>
<keyword evidence="3" id="KW-0121">Carboxypeptidase</keyword>
<keyword evidence="11" id="KW-0961">Cell wall biogenesis/degradation</keyword>
<keyword evidence="9" id="KW-0573">Peptidoglycan synthesis</keyword>
<dbReference type="CDD" id="cd00063">
    <property type="entry name" value="FN3"/>
    <property type="match status" value="1"/>
</dbReference>
<keyword evidence="5" id="KW-0328">Glycosyltransferase</keyword>
<dbReference type="SUPFAM" id="SSF49265">
    <property type="entry name" value="Fibronectin type III"/>
    <property type="match status" value="1"/>
</dbReference>
<feature type="compositionally biased region" description="Basic and acidic residues" evidence="14">
    <location>
        <begin position="891"/>
        <end position="901"/>
    </location>
</feature>
<dbReference type="SUPFAM" id="SSF56601">
    <property type="entry name" value="beta-lactamase/transpeptidase-like"/>
    <property type="match status" value="1"/>
</dbReference>
<dbReference type="Proteomes" id="UP000036045">
    <property type="component" value="Unassembled WGS sequence"/>
</dbReference>
<evidence type="ECO:0000256" key="4">
    <source>
        <dbReference type="ARBA" id="ARBA00022670"/>
    </source>
</evidence>
<dbReference type="GO" id="GO:0006508">
    <property type="term" value="P:proteolysis"/>
    <property type="evidence" value="ECO:0007669"/>
    <property type="project" value="UniProtKB-KW"/>
</dbReference>
<dbReference type="GO" id="GO:0008658">
    <property type="term" value="F:penicillin binding"/>
    <property type="evidence" value="ECO:0007669"/>
    <property type="project" value="InterPro"/>
</dbReference>
<evidence type="ECO:0000256" key="9">
    <source>
        <dbReference type="ARBA" id="ARBA00022984"/>
    </source>
</evidence>
<evidence type="ECO:0000256" key="3">
    <source>
        <dbReference type="ARBA" id="ARBA00022645"/>
    </source>
</evidence>
<dbReference type="InterPro" id="IPR003961">
    <property type="entry name" value="FN3_dom"/>
</dbReference>
<dbReference type="InterPro" id="IPR001264">
    <property type="entry name" value="Glyco_trans_51"/>
</dbReference>
<evidence type="ECO:0000256" key="14">
    <source>
        <dbReference type="SAM" id="MobiDB-lite"/>
    </source>
</evidence>
<keyword evidence="15" id="KW-1133">Transmembrane helix</keyword>
<feature type="transmembrane region" description="Helical" evidence="15">
    <location>
        <begin position="38"/>
        <end position="61"/>
    </location>
</feature>
<feature type="compositionally biased region" description="Acidic residues" evidence="14">
    <location>
        <begin position="794"/>
        <end position="832"/>
    </location>
</feature>
<evidence type="ECO:0000256" key="13">
    <source>
        <dbReference type="ARBA" id="ARBA00049902"/>
    </source>
</evidence>
<dbReference type="InterPro" id="IPR050396">
    <property type="entry name" value="Glycosyltr_51/Transpeptidase"/>
</dbReference>
<keyword evidence="8" id="KW-0133">Cell shape</keyword>
<keyword evidence="15" id="KW-0812">Transmembrane</keyword>
<reference evidence="17 18" key="1">
    <citation type="submission" date="2015-05" db="EMBL/GenBank/DDBJ databases">
        <title>Whole genome sequence and identification of bacterial endophytes from Costus igneus.</title>
        <authorList>
            <person name="Lee Y.P."/>
            <person name="Gan H.M."/>
            <person name="Eng W."/>
            <person name="Wheatley M.S."/>
            <person name="Caraballo A."/>
            <person name="Polter S."/>
            <person name="Savka M.A."/>
            <person name="Hudson A.O."/>
        </authorList>
    </citation>
    <scope>NUCLEOTIDE SEQUENCE [LARGE SCALE GENOMIC DNA]</scope>
    <source>
        <strain evidence="17 18">RIT379</strain>
    </source>
</reference>
<dbReference type="Pfam" id="PF00041">
    <property type="entry name" value="fn3"/>
    <property type="match status" value="1"/>
</dbReference>
<comment type="catalytic activity">
    <reaction evidence="12">
        <text>Preferential cleavage: (Ac)2-L-Lys-D-Ala-|-D-Ala. Also transpeptidation of peptidyl-alanyl moieties that are N-acyl substituents of D-alanine.</text>
        <dbReference type="EC" id="3.4.16.4"/>
    </reaction>
</comment>
<dbReference type="InterPro" id="IPR036116">
    <property type="entry name" value="FN3_sf"/>
</dbReference>
<dbReference type="EMBL" id="LDPH01000002">
    <property type="protein sequence ID" value="KLV27841.1"/>
    <property type="molecule type" value="Genomic_DNA"/>
</dbReference>
<evidence type="ECO:0000313" key="18">
    <source>
        <dbReference type="Proteomes" id="UP000036045"/>
    </source>
</evidence>
<dbReference type="OrthoDB" id="9766909at2"/>
<feature type="compositionally biased region" description="Basic and acidic residues" evidence="14">
    <location>
        <begin position="1"/>
        <end position="19"/>
    </location>
</feature>
<evidence type="ECO:0000259" key="16">
    <source>
        <dbReference type="PROSITE" id="PS50853"/>
    </source>
</evidence>
<dbReference type="GO" id="GO:0008955">
    <property type="term" value="F:peptidoglycan glycosyltransferase activity"/>
    <property type="evidence" value="ECO:0007669"/>
    <property type="project" value="UniProtKB-EC"/>
</dbReference>
<dbReference type="RefSeq" id="WP_047940396.1">
    <property type="nucleotide sequence ID" value="NZ_JARTLH010000026.1"/>
</dbReference>
<dbReference type="PATRIC" id="fig|1397.4.peg.1813"/>
<dbReference type="Gene3D" id="2.60.40.10">
    <property type="entry name" value="Immunoglobulins"/>
    <property type="match status" value="1"/>
</dbReference>
<dbReference type="PROSITE" id="PS50853">
    <property type="entry name" value="FN3"/>
    <property type="match status" value="1"/>
</dbReference>
<dbReference type="GO" id="GO:0009252">
    <property type="term" value="P:peptidoglycan biosynthetic process"/>
    <property type="evidence" value="ECO:0007669"/>
    <property type="project" value="UniProtKB-KW"/>
</dbReference>
<dbReference type="NCBIfam" id="TIGR02074">
    <property type="entry name" value="PBP_1a_fam"/>
    <property type="match status" value="1"/>
</dbReference>
<comment type="similarity">
    <text evidence="2">In the N-terminal section; belongs to the glycosyltransferase 51 family.</text>
</comment>
<sequence length="901" mass="99711">MTDKYQTREERRKQLEASKKKAPKKAKKKSGKNLFKRVLLILLTIGIIGIIAGGVTFAIMVKDAPELNPETLKDPISSTIYDKNNDEIAKVGAVNRDYVNYEDIPDLVKDAFIATEDSRFFKHHGIDPIRLGGAVIANFRDGFGSEGASTITQQVVKNFFFNQPQKTLSRKAQEAWLALELERKYSKEEIFEMYVNKIFMSENMSGVKTAARVYFDKSLDELTLPEAALLAGMPQAPNAYNPFNNPERAEKRRNIVLSLMHQHGYISKAEMEKAQKTSVEDTLVAKEKRQSNDLPFDPFIKQVIAEIEKKYPDVNVFTDGLEIYTTMDQKAQEYVEKLMYEGEIVPFPDKDFQAGITLLDTKTGGILALGGDRDPEVKLGTNYATDMKRQPGSTAKPILDYGPAIEHLKWGTYQTIVDERSTYSDGTPISNWDNSYKGSMTMRKALEMSRNIPALKAFQAVGAENAKEFAVNLGIPLEEAYESYAIGAFEASTLEMAGAYSAFGNEGVYNAPHAVRSFKLKDGTKINMEPKSKVVMQDYTAFLISDMLKGVLTSSDGTGKLANIPGLPVAGKTGTTNYSQEERTKWGITNSKSVPDAWFAGYTTNFTMAVWTGYTERKNPLTPGANQKVAQQIFKAVMGHISEGVETADFKKPDSVETVKIEKGTYPARLASSYTPSSQILTEYAVKGNILNEVSQKYNKPDAPNGVKASYNENSDEIDLSWNYGKKDGIKFDVSVSVDGGASEQLTVTSDTSLKIAKPTPGSTYNFAVKAIKGDQESDPASASITVPEKIEEQPPEEPNETIDDEDKQDDPNGEDSEDNQDNGDNDDSDNGDENHNDQDNNNGNNNGNNGENNNGNNNNNNDNNNTGNNNTGQNNHPNSNEPNQNQNQNRNREQNQNDSQ</sequence>
<proteinExistence type="inferred from homology"/>
<evidence type="ECO:0000256" key="12">
    <source>
        <dbReference type="ARBA" id="ARBA00034000"/>
    </source>
</evidence>
<evidence type="ECO:0000256" key="2">
    <source>
        <dbReference type="ARBA" id="ARBA00007739"/>
    </source>
</evidence>
<comment type="catalytic activity">
    <reaction evidence="13">
        <text>[GlcNAc-(1-&gt;4)-Mur2Ac(oyl-L-Ala-gamma-D-Glu-L-Lys-D-Ala-D-Ala)](n)-di-trans,octa-cis-undecaprenyl diphosphate + beta-D-GlcNAc-(1-&gt;4)-Mur2Ac(oyl-L-Ala-gamma-D-Glu-L-Lys-D-Ala-D-Ala)-di-trans,octa-cis-undecaprenyl diphosphate = [GlcNAc-(1-&gt;4)-Mur2Ac(oyl-L-Ala-gamma-D-Glu-L-Lys-D-Ala-D-Ala)](n+1)-di-trans,octa-cis-undecaprenyl diphosphate + di-trans,octa-cis-undecaprenyl diphosphate + H(+)</text>
        <dbReference type="Rhea" id="RHEA:23708"/>
        <dbReference type="Rhea" id="RHEA-COMP:9602"/>
        <dbReference type="Rhea" id="RHEA-COMP:9603"/>
        <dbReference type="ChEBI" id="CHEBI:15378"/>
        <dbReference type="ChEBI" id="CHEBI:58405"/>
        <dbReference type="ChEBI" id="CHEBI:60033"/>
        <dbReference type="ChEBI" id="CHEBI:78435"/>
        <dbReference type="EC" id="2.4.99.28"/>
    </reaction>
</comment>
<evidence type="ECO:0000256" key="11">
    <source>
        <dbReference type="ARBA" id="ARBA00023316"/>
    </source>
</evidence>
<evidence type="ECO:0000256" key="8">
    <source>
        <dbReference type="ARBA" id="ARBA00022960"/>
    </source>
</evidence>
<protein>
    <submittedName>
        <fullName evidence="17">Penicillin-binding protein</fullName>
    </submittedName>
</protein>
<evidence type="ECO:0000256" key="1">
    <source>
        <dbReference type="ARBA" id="ARBA00007090"/>
    </source>
</evidence>
<evidence type="ECO:0000256" key="6">
    <source>
        <dbReference type="ARBA" id="ARBA00022679"/>
    </source>
</evidence>
<feature type="domain" description="Fibronectin type-III" evidence="16">
    <location>
        <begin position="703"/>
        <end position="794"/>
    </location>
</feature>
<dbReference type="GO" id="GO:0071555">
    <property type="term" value="P:cell wall organization"/>
    <property type="evidence" value="ECO:0007669"/>
    <property type="project" value="UniProtKB-KW"/>
</dbReference>
<dbReference type="InterPro" id="IPR012338">
    <property type="entry name" value="Beta-lactam/transpept-like"/>
</dbReference>
<keyword evidence="18" id="KW-1185">Reference proteome</keyword>